<dbReference type="SUPFAM" id="SSF53756">
    <property type="entry name" value="UDP-Glycosyltransferase/glycogen phosphorylase"/>
    <property type="match status" value="1"/>
</dbReference>
<accession>A0A1S8LSP1</accession>
<proteinExistence type="predicted"/>
<dbReference type="RefSeq" id="WP_077835209.1">
    <property type="nucleotide sequence ID" value="NZ_CP096983.1"/>
</dbReference>
<dbReference type="Gene3D" id="3.40.50.2000">
    <property type="entry name" value="Glycogen Phosphorylase B"/>
    <property type="match status" value="2"/>
</dbReference>
<gene>
    <name evidence="1" type="ORF">CROST_038990</name>
</gene>
<dbReference type="PANTHER" id="PTHR46401:SF2">
    <property type="entry name" value="GLYCOSYLTRANSFERASE WBBK-RELATED"/>
    <property type="match status" value="1"/>
</dbReference>
<protein>
    <submittedName>
        <fullName evidence="1">Uncharacterized protein</fullName>
    </submittedName>
</protein>
<reference evidence="1 2" key="1">
    <citation type="submission" date="2022-04" db="EMBL/GenBank/DDBJ databases">
        <title>Genome sequence of C. roseum typestrain.</title>
        <authorList>
            <person name="Poehlein A."/>
            <person name="Schoch T."/>
            <person name="Duerre P."/>
            <person name="Daniel R."/>
        </authorList>
    </citation>
    <scope>NUCLEOTIDE SEQUENCE [LARGE SCALE GENOMIC DNA]</scope>
    <source>
        <strain evidence="1 2">DSM 7320</strain>
    </source>
</reference>
<dbReference type="STRING" id="84029.CROST_18770"/>
<dbReference type="KEGG" id="crw:CROST_038990"/>
<organism evidence="1 2">
    <name type="scientific">Clostridium felsineum</name>
    <dbReference type="NCBI Taxonomy" id="36839"/>
    <lineage>
        <taxon>Bacteria</taxon>
        <taxon>Bacillati</taxon>
        <taxon>Bacillota</taxon>
        <taxon>Clostridia</taxon>
        <taxon>Eubacteriales</taxon>
        <taxon>Clostridiaceae</taxon>
        <taxon>Clostridium</taxon>
    </lineage>
</organism>
<evidence type="ECO:0000313" key="1">
    <source>
        <dbReference type="EMBL" id="URZ13149.1"/>
    </source>
</evidence>
<dbReference type="GO" id="GO:0016757">
    <property type="term" value="F:glycosyltransferase activity"/>
    <property type="evidence" value="ECO:0007669"/>
    <property type="project" value="TreeGrafter"/>
</dbReference>
<dbReference type="Proteomes" id="UP000190951">
    <property type="component" value="Chromosome"/>
</dbReference>
<dbReference type="EMBL" id="CP096983">
    <property type="protein sequence ID" value="URZ13149.1"/>
    <property type="molecule type" value="Genomic_DNA"/>
</dbReference>
<sequence>MKILIITPSCPYPPHKSGGALIIYNLLKQNKNTNNSIDLLYYDEYDKEAEKEVSKYTKKIYNKNLRTRTKFLDRILSILRFTPYGLYQYKHSLLKSELEKLDKNKYDFVFFDQFSSVFFENMISGRRKIFFECDCVSLFFNRKSKTNSKFIAKVYNTLQYKYYKRIEEKYYKKFSKVFFVSDSDAKHVKNNFKEKNIRHINLGVNIQNFDIKKYRIANLKEKSIIFTGIMNYEPNKDAALYFCHKILPEIVKKYPDIKFYIVGKNPDDEINALQNKNVVVTGFVDDIAEYIAKASIYVSPLNYGTGMKNKILEAMSMNKPIVASRISVEGIKVKDGVDVIIAENDSQWIDKILLLLSDNNFRKSIGKNGREIVKKQYSWKKAYTQLFDK</sequence>
<keyword evidence="2" id="KW-1185">Reference proteome</keyword>
<dbReference type="Pfam" id="PF13692">
    <property type="entry name" value="Glyco_trans_1_4"/>
    <property type="match status" value="1"/>
</dbReference>
<dbReference type="AlphaFoldDB" id="A0A1S8LSP1"/>
<dbReference type="CDD" id="cd03801">
    <property type="entry name" value="GT4_PimA-like"/>
    <property type="match status" value="1"/>
</dbReference>
<name>A0A1S8LSP1_9CLOT</name>
<evidence type="ECO:0000313" key="2">
    <source>
        <dbReference type="Proteomes" id="UP000190951"/>
    </source>
</evidence>
<dbReference type="PANTHER" id="PTHR46401">
    <property type="entry name" value="GLYCOSYLTRANSFERASE WBBK-RELATED"/>
    <property type="match status" value="1"/>
</dbReference>
<dbReference type="GO" id="GO:0009103">
    <property type="term" value="P:lipopolysaccharide biosynthetic process"/>
    <property type="evidence" value="ECO:0007669"/>
    <property type="project" value="TreeGrafter"/>
</dbReference>